<protein>
    <submittedName>
        <fullName evidence="1">NRDE family protein</fullName>
    </submittedName>
</protein>
<dbReference type="EMBL" id="JBHSPF010000018">
    <property type="protein sequence ID" value="MFC5628261.1"/>
    <property type="molecule type" value="Genomic_DNA"/>
</dbReference>
<proteinExistence type="predicted"/>
<accession>A0ABW0U7F8</accession>
<keyword evidence="2" id="KW-1185">Reference proteome</keyword>
<evidence type="ECO:0000313" key="2">
    <source>
        <dbReference type="Proteomes" id="UP001596143"/>
    </source>
</evidence>
<comment type="caution">
    <text evidence="1">The sequence shown here is derived from an EMBL/GenBank/DDBJ whole genome shotgun (WGS) entry which is preliminary data.</text>
</comment>
<dbReference type="PANTHER" id="PTHR17985:SF8">
    <property type="entry name" value="TRANSPORT AND GOLGI ORGANIZATION PROTEIN 2 HOMOLOG"/>
    <property type="match status" value="1"/>
</dbReference>
<reference evidence="2" key="1">
    <citation type="journal article" date="2019" name="Int. J. Syst. Evol. Microbiol.">
        <title>The Global Catalogue of Microorganisms (GCM) 10K type strain sequencing project: providing services to taxonomists for standard genome sequencing and annotation.</title>
        <authorList>
            <consortium name="The Broad Institute Genomics Platform"/>
            <consortium name="The Broad Institute Genome Sequencing Center for Infectious Disease"/>
            <person name="Wu L."/>
            <person name="Ma J."/>
        </authorList>
    </citation>
    <scope>NUCLEOTIDE SEQUENCE [LARGE SCALE GENOMIC DNA]</scope>
    <source>
        <strain evidence="2">CGMCC 1.15790</strain>
    </source>
</reference>
<organism evidence="1 2">
    <name type="scientific">Aliibacillus thermotolerans</name>
    <dbReference type="NCBI Taxonomy" id="1834418"/>
    <lineage>
        <taxon>Bacteria</taxon>
        <taxon>Bacillati</taxon>
        <taxon>Bacillota</taxon>
        <taxon>Bacilli</taxon>
        <taxon>Bacillales</taxon>
        <taxon>Bacillaceae</taxon>
        <taxon>Aliibacillus</taxon>
    </lineage>
</organism>
<name>A0ABW0U7F8_9BACI</name>
<evidence type="ECO:0000313" key="1">
    <source>
        <dbReference type="EMBL" id="MFC5628261.1"/>
    </source>
</evidence>
<sequence>MCLITFAYHVHPDYPLILVANRDEVRHRPTKSLHRWEDADIIGGRDLEKGGTWLGVTSTGRFAAVTNVRNPMEKEKERSRGDIVTGFLQTDQPDEFLARMNEERERYGGYNLLCGDEKELFYVTNQDRIEKHPLAPGVYGLSNATLDTPWPKVVKAKERLSSLISNRAPFRADDFFAFMSDREKAKKEELPDTGVGEELEKELSSLFIHMEYYGTRSQTFLLLEKNGTVTIEERTFEKNNALGPRTKMTWNTRAVPAE</sequence>
<dbReference type="Proteomes" id="UP001596143">
    <property type="component" value="Unassembled WGS sequence"/>
</dbReference>
<dbReference type="PANTHER" id="PTHR17985">
    <property type="entry name" value="SER/THR-RICH PROTEIN T10 IN DGCR REGION"/>
    <property type="match status" value="1"/>
</dbReference>
<dbReference type="InterPro" id="IPR008551">
    <property type="entry name" value="TANGO2"/>
</dbReference>
<gene>
    <name evidence="1" type="ORF">ACFPTR_05045</name>
</gene>
<dbReference type="Gene3D" id="3.60.60.10">
    <property type="entry name" value="Penicillin V Acylase, Chain A"/>
    <property type="match status" value="1"/>
</dbReference>
<dbReference type="RefSeq" id="WP_270897524.1">
    <property type="nucleotide sequence ID" value="NZ_JBHSPF010000018.1"/>
</dbReference>
<dbReference type="Pfam" id="PF05742">
    <property type="entry name" value="TANGO2"/>
    <property type="match status" value="1"/>
</dbReference>